<reference evidence="4 5" key="1">
    <citation type="submission" date="2014-11" db="EMBL/GenBank/DDBJ databases">
        <title>Genetic blueprint of the zoonotic pathogen Toxocara canis.</title>
        <authorList>
            <person name="Zhu X.-Q."/>
            <person name="Korhonen P.K."/>
            <person name="Cai H."/>
            <person name="Young N.D."/>
            <person name="Nejsum P."/>
            <person name="von Samson-Himmelstjerna G."/>
            <person name="Boag P.R."/>
            <person name="Tan P."/>
            <person name="Li Q."/>
            <person name="Min J."/>
            <person name="Yang Y."/>
            <person name="Wang X."/>
            <person name="Fang X."/>
            <person name="Hall R.S."/>
            <person name="Hofmann A."/>
            <person name="Sternberg P.W."/>
            <person name="Jex A.R."/>
            <person name="Gasser R.B."/>
        </authorList>
    </citation>
    <scope>NUCLEOTIDE SEQUENCE [LARGE SCALE GENOMIC DNA]</scope>
    <source>
        <strain evidence="4">PN_DK_2014</strain>
    </source>
</reference>
<feature type="compositionally biased region" description="Basic and acidic residues" evidence="2">
    <location>
        <begin position="193"/>
        <end position="218"/>
    </location>
</feature>
<gene>
    <name evidence="4" type="ORF">Tcan_13657</name>
</gene>
<dbReference type="Gene3D" id="1.10.490.10">
    <property type="entry name" value="Globins"/>
    <property type="match status" value="1"/>
</dbReference>
<comment type="caution">
    <text evidence="4">The sequence shown here is derived from an EMBL/GenBank/DDBJ whole genome shotgun (WGS) entry which is preliminary data.</text>
</comment>
<proteinExistence type="inferred from homology"/>
<dbReference type="InterPro" id="IPR012292">
    <property type="entry name" value="Globin/Proto"/>
</dbReference>
<dbReference type="CDD" id="cd01040">
    <property type="entry name" value="Mb-like"/>
    <property type="match status" value="1"/>
</dbReference>
<evidence type="ECO:0000256" key="2">
    <source>
        <dbReference type="SAM" id="MobiDB-lite"/>
    </source>
</evidence>
<keyword evidence="1" id="KW-0561">Oxygen transport</keyword>
<accession>A0A0B2VDD7</accession>
<feature type="domain" description="Globin" evidence="3">
    <location>
        <begin position="39"/>
        <end position="146"/>
    </location>
</feature>
<dbReference type="GO" id="GO:0020037">
    <property type="term" value="F:heme binding"/>
    <property type="evidence" value="ECO:0007669"/>
    <property type="project" value="InterPro"/>
</dbReference>
<dbReference type="AlphaFoldDB" id="A0A0B2VDD7"/>
<keyword evidence="1" id="KW-0349">Heme</keyword>
<feature type="region of interest" description="Disordered" evidence="2">
    <location>
        <begin position="193"/>
        <end position="242"/>
    </location>
</feature>
<evidence type="ECO:0000313" key="4">
    <source>
        <dbReference type="EMBL" id="KHN81536.1"/>
    </source>
</evidence>
<dbReference type="Pfam" id="PF00042">
    <property type="entry name" value="Globin"/>
    <property type="match status" value="1"/>
</dbReference>
<evidence type="ECO:0000259" key="3">
    <source>
        <dbReference type="Pfam" id="PF00042"/>
    </source>
</evidence>
<keyword evidence="1" id="KW-0408">Iron</keyword>
<keyword evidence="1" id="KW-0813">Transport</keyword>
<dbReference type="InterPro" id="IPR000971">
    <property type="entry name" value="Globin"/>
</dbReference>
<dbReference type="GO" id="GO:0005344">
    <property type="term" value="F:oxygen carrier activity"/>
    <property type="evidence" value="ECO:0007669"/>
    <property type="project" value="UniProtKB-KW"/>
</dbReference>
<evidence type="ECO:0000313" key="5">
    <source>
        <dbReference type="Proteomes" id="UP000031036"/>
    </source>
</evidence>
<keyword evidence="5" id="KW-1185">Reference proteome</keyword>
<keyword evidence="1" id="KW-0479">Metal-binding</keyword>
<comment type="similarity">
    <text evidence="1">Belongs to the globin family.</text>
</comment>
<dbReference type="OrthoDB" id="5870012at2759"/>
<dbReference type="InterPro" id="IPR009050">
    <property type="entry name" value="Globin-like_sf"/>
</dbReference>
<dbReference type="Proteomes" id="UP000031036">
    <property type="component" value="Unassembled WGS sequence"/>
</dbReference>
<dbReference type="GO" id="GO:0019825">
    <property type="term" value="F:oxygen binding"/>
    <property type="evidence" value="ECO:0007669"/>
    <property type="project" value="InterPro"/>
</dbReference>
<dbReference type="EMBL" id="JPKZ01001505">
    <property type="protein sequence ID" value="KHN81536.1"/>
    <property type="molecule type" value="Genomic_DNA"/>
</dbReference>
<protein>
    <recommendedName>
        <fullName evidence="3">Globin domain-containing protein</fullName>
    </recommendedName>
</protein>
<dbReference type="SUPFAM" id="SSF46458">
    <property type="entry name" value="Globin-like"/>
    <property type="match status" value="1"/>
</dbReference>
<dbReference type="InterPro" id="IPR044399">
    <property type="entry name" value="Mb-like_M"/>
</dbReference>
<organism evidence="4 5">
    <name type="scientific">Toxocara canis</name>
    <name type="common">Canine roundworm</name>
    <dbReference type="NCBI Taxonomy" id="6265"/>
    <lineage>
        <taxon>Eukaryota</taxon>
        <taxon>Metazoa</taxon>
        <taxon>Ecdysozoa</taxon>
        <taxon>Nematoda</taxon>
        <taxon>Chromadorea</taxon>
        <taxon>Rhabditida</taxon>
        <taxon>Spirurina</taxon>
        <taxon>Ascaridomorpha</taxon>
        <taxon>Ascaridoidea</taxon>
        <taxon>Toxocaridae</taxon>
        <taxon>Toxocara</taxon>
    </lineage>
</organism>
<name>A0A0B2VDD7_TOXCA</name>
<feature type="compositionally biased region" description="Low complexity" evidence="2">
    <location>
        <begin position="219"/>
        <end position="229"/>
    </location>
</feature>
<sequence length="264" mass="29910">MKIDPMAVEAPKLDKAAVQLMIKSWPEHFGCLFDMGLCAFERLFEKRPDLMEHFSFTDKSNWKKDDNMKKVVLALEQMLVHAVSVFGEEKGPQEANEAVSGFSDLVKELGGLHRHIAPALTLADFDFFFEMLPQVIVDVTNLKRKTGPLDASDTQALMSIWTSICKFMAAQVRIGWETRVIPKTPKFNKAYRSDIQEPNRRRNSDSKRVQRSECEQRSTRSARCTSASRVSGPSNRSGSSREEEVLIGDVDIVLFSFLYPDGNK</sequence>
<evidence type="ECO:0000256" key="1">
    <source>
        <dbReference type="RuleBase" id="RU000356"/>
    </source>
</evidence>